<name>A0A5Y2S7K9_SALER</name>
<reference evidence="1" key="1">
    <citation type="submission" date="2019-07" db="EMBL/GenBank/DDBJ databases">
        <authorList>
            <person name="Ashton P.M."/>
            <person name="Dallman T."/>
            <person name="Nair S."/>
            <person name="De Pinna E."/>
            <person name="Peters T."/>
            <person name="Grant K."/>
        </authorList>
    </citation>
    <scope>NUCLEOTIDE SEQUENCE [LARGE SCALE GENOMIC DNA]</scope>
    <source>
        <strain evidence="1">107213</strain>
    </source>
</reference>
<accession>A0A5Y2S7K9</accession>
<evidence type="ECO:0000313" key="1">
    <source>
        <dbReference type="EMBL" id="ECF6053227.1"/>
    </source>
</evidence>
<dbReference type="Pfam" id="PF06092">
    <property type="entry name" value="DUF943"/>
    <property type="match status" value="1"/>
</dbReference>
<dbReference type="EMBL" id="AAILSQ010000020">
    <property type="protein sequence ID" value="ECF6053227.1"/>
    <property type="molecule type" value="Genomic_DNA"/>
</dbReference>
<comment type="caution">
    <text evidence="1">The sequence shown here is derived from an EMBL/GenBank/DDBJ whole genome shotgun (WGS) entry which is preliminary data.</text>
</comment>
<proteinExistence type="predicted"/>
<organism evidence="1">
    <name type="scientific">Salmonella enterica subsp. salamae</name>
    <dbReference type="NCBI Taxonomy" id="59202"/>
    <lineage>
        <taxon>Bacteria</taxon>
        <taxon>Pseudomonadati</taxon>
        <taxon>Pseudomonadota</taxon>
        <taxon>Gammaproteobacteria</taxon>
        <taxon>Enterobacterales</taxon>
        <taxon>Enterobacteriaceae</taxon>
        <taxon>Salmonella</taxon>
    </lineage>
</organism>
<protein>
    <submittedName>
        <fullName evidence="1">DUF943 family protein</fullName>
    </submittedName>
</protein>
<sequence>MKRILIFLFLLSGVYHLWTLRPVKIIYAYSNAGDEVFLVVDHLPWTDRDKIDWFLKNWQMLREKYPLFEGEWHRYYVVNIGDGFTNHEDYHDGPFEDLYCFPTIKSKNSCVVKDYPLIVDEFPYRNTKFYIDTIDGEHHYQLTPENQIERIYQQDQF</sequence>
<dbReference type="AlphaFoldDB" id="A0A5Y2S7K9"/>
<dbReference type="InterPro" id="IPR010351">
    <property type="entry name" value="DUF943"/>
</dbReference>
<dbReference type="Proteomes" id="UP000839746">
    <property type="component" value="Unassembled WGS sequence"/>
</dbReference>
<gene>
    <name evidence="1" type="ORF">FNN84_18745</name>
</gene>